<feature type="region of interest" description="Disordered" evidence="1">
    <location>
        <begin position="1"/>
        <end position="96"/>
    </location>
</feature>
<comment type="caution">
    <text evidence="2">The sequence shown here is derived from an EMBL/GenBank/DDBJ whole genome shotgun (WGS) entry which is preliminary data.</text>
</comment>
<reference evidence="2 3" key="1">
    <citation type="journal article" date="2024" name="IMA Fungus">
        <title>IMA Genome - F19 : A genome assembly and annotation guide to empower mycologists, including annotated draft genome sequences of Ceratocystis pirilliformis, Diaporthe australafricana, Fusarium ophioides, Paecilomyces lecythidis, and Sporothrix stenoceras.</title>
        <authorList>
            <person name="Aylward J."/>
            <person name="Wilson A.M."/>
            <person name="Visagie C.M."/>
            <person name="Spraker J."/>
            <person name="Barnes I."/>
            <person name="Buitendag C."/>
            <person name="Ceriani C."/>
            <person name="Del Mar Angel L."/>
            <person name="du Plessis D."/>
            <person name="Fuchs T."/>
            <person name="Gasser K."/>
            <person name="Kramer D."/>
            <person name="Li W."/>
            <person name="Munsamy K."/>
            <person name="Piso A."/>
            <person name="Price J.L."/>
            <person name="Sonnekus B."/>
            <person name="Thomas C."/>
            <person name="van der Nest A."/>
            <person name="van Dijk A."/>
            <person name="van Heerden A."/>
            <person name="van Vuuren N."/>
            <person name="Yilmaz N."/>
            <person name="Duong T.A."/>
            <person name="van der Merwe N.A."/>
            <person name="Wingfield M.J."/>
            <person name="Wingfield B.D."/>
        </authorList>
    </citation>
    <scope>NUCLEOTIDE SEQUENCE [LARGE SCALE GENOMIC DNA]</scope>
    <source>
        <strain evidence="2 3">CMW 12675</strain>
    </source>
</reference>
<sequence length="112" mass="12370">MEDAGMIDQTRQPRKAVQPHPPEPPNQIPAPRPQTANTPDHSRKKLPKETETSLLAPRPAAQRQMRHSAAETAEASPGTNTKEPAPTDKLTKKTKGSFSKLLNTVWEETSKE</sequence>
<dbReference type="Proteomes" id="UP001583280">
    <property type="component" value="Unassembled WGS sequence"/>
</dbReference>
<name>A0ABR3YQ29_9PEZI</name>
<keyword evidence="3" id="KW-1185">Reference proteome</keyword>
<protein>
    <submittedName>
        <fullName evidence="2">Uncharacterized protein</fullName>
    </submittedName>
</protein>
<gene>
    <name evidence="2" type="ORF">Cpir12675_005541</name>
</gene>
<evidence type="ECO:0000313" key="3">
    <source>
        <dbReference type="Proteomes" id="UP001583280"/>
    </source>
</evidence>
<evidence type="ECO:0000256" key="1">
    <source>
        <dbReference type="SAM" id="MobiDB-lite"/>
    </source>
</evidence>
<proteinExistence type="predicted"/>
<accession>A0ABR3YQ29</accession>
<evidence type="ECO:0000313" key="2">
    <source>
        <dbReference type="EMBL" id="KAL1890090.1"/>
    </source>
</evidence>
<feature type="compositionally biased region" description="Pro residues" evidence="1">
    <location>
        <begin position="19"/>
        <end position="32"/>
    </location>
</feature>
<organism evidence="2 3">
    <name type="scientific">Ceratocystis pirilliformis</name>
    <dbReference type="NCBI Taxonomy" id="259994"/>
    <lineage>
        <taxon>Eukaryota</taxon>
        <taxon>Fungi</taxon>
        <taxon>Dikarya</taxon>
        <taxon>Ascomycota</taxon>
        <taxon>Pezizomycotina</taxon>
        <taxon>Sordariomycetes</taxon>
        <taxon>Hypocreomycetidae</taxon>
        <taxon>Microascales</taxon>
        <taxon>Ceratocystidaceae</taxon>
        <taxon>Ceratocystis</taxon>
    </lineage>
</organism>
<dbReference type="EMBL" id="JAWDJO010000195">
    <property type="protein sequence ID" value="KAL1890090.1"/>
    <property type="molecule type" value="Genomic_DNA"/>
</dbReference>